<accession>A0A3D9XGG3</accession>
<dbReference type="Pfam" id="PF00171">
    <property type="entry name" value="Aldedh"/>
    <property type="match status" value="1"/>
</dbReference>
<name>A0A3D9XGG3_PARVE</name>
<dbReference type="InterPro" id="IPR016161">
    <property type="entry name" value="Ald_DH/histidinol_DH"/>
</dbReference>
<dbReference type="InterPro" id="IPR016163">
    <property type="entry name" value="Ald_DH_C"/>
</dbReference>
<dbReference type="Proteomes" id="UP000256941">
    <property type="component" value="Unassembled WGS sequence"/>
</dbReference>
<keyword evidence="2 5" id="KW-0560">Oxidoreductase</keyword>
<protein>
    <submittedName>
        <fullName evidence="7">Aldehyde dehydrogenase (Acceptor)</fullName>
    </submittedName>
</protein>
<dbReference type="SUPFAM" id="SSF53720">
    <property type="entry name" value="ALDH-like"/>
    <property type="match status" value="1"/>
</dbReference>
<sequence length="501" mass="53412">MTLANQADLQTEHPGMKAARRWLAGGAKKLLIDGNWVEAQSGRTIEVLNPATEEELARIAEGDKADVDAAVAAARRAFDAPEWKGISPHARTRVLLAIADAVERHKDELSALETLDNGMPTWFSGAAVNMCIDAIRYYAGWPSKILGTTNPTDASNFIYTLREPVGVCGQINPWNVPLLLVALKIAPPLACGNTVVLKPSELASLTSLRIAELAQETGLLPPGVLNVVTGYGQTVGAAISEHPGIDKVSFTGSTAVGRSILLASAGNFKRVTLELGGKSPNIIFPDADMDKAIAAAVNGFTRNSGQICSTGSRLFVHESIHDEVAQEISRIAGGLKVGSPFDADTKLGPVISATQRQRIMGYVDSGNQDGASLMTGGCTLGERGYYVAPTVFSGVTNRMKIAREEIFGPVVAIIPFKDEEDAVFQGNDSTYGLAAGIWTRDIGRAHKVARAIRAGRVWINTFGETDPVMPFGGFKQSGIGREFGIDSIMAYTETKSVQVRF</sequence>
<dbReference type="FunFam" id="3.40.605.10:FF:000026">
    <property type="entry name" value="Aldehyde dehydrogenase, putative"/>
    <property type="match status" value="1"/>
</dbReference>
<dbReference type="RefSeq" id="WP_116222656.1">
    <property type="nucleotide sequence ID" value="NZ_CP038197.1"/>
</dbReference>
<dbReference type="EMBL" id="QTUJ01000003">
    <property type="protein sequence ID" value="REF68711.1"/>
    <property type="molecule type" value="Genomic_DNA"/>
</dbReference>
<evidence type="ECO:0000256" key="2">
    <source>
        <dbReference type="ARBA" id="ARBA00023002"/>
    </source>
</evidence>
<dbReference type="InterPro" id="IPR015590">
    <property type="entry name" value="Aldehyde_DH_dom"/>
</dbReference>
<organism evidence="7 8">
    <name type="scientific">Paracoccus versutus</name>
    <name type="common">Thiobacillus versutus</name>
    <dbReference type="NCBI Taxonomy" id="34007"/>
    <lineage>
        <taxon>Bacteria</taxon>
        <taxon>Pseudomonadati</taxon>
        <taxon>Pseudomonadota</taxon>
        <taxon>Alphaproteobacteria</taxon>
        <taxon>Rhodobacterales</taxon>
        <taxon>Paracoccaceae</taxon>
        <taxon>Paracoccus</taxon>
    </lineage>
</organism>
<dbReference type="GO" id="GO:0016620">
    <property type="term" value="F:oxidoreductase activity, acting on the aldehyde or oxo group of donors, NAD or NADP as acceptor"/>
    <property type="evidence" value="ECO:0007669"/>
    <property type="project" value="InterPro"/>
</dbReference>
<evidence type="ECO:0000256" key="5">
    <source>
        <dbReference type="RuleBase" id="RU003345"/>
    </source>
</evidence>
<gene>
    <name evidence="7" type="ORF">BDD41_3780</name>
</gene>
<reference evidence="7 8" key="1">
    <citation type="submission" date="2018-08" db="EMBL/GenBank/DDBJ databases">
        <title>Genomic Encyclopedia of Archaeal and Bacterial Type Strains, Phase II (KMG-II): from individual species to whole genera.</title>
        <authorList>
            <person name="Goeker M."/>
        </authorList>
    </citation>
    <scope>NUCLEOTIDE SEQUENCE [LARGE SCALE GENOMIC DNA]</scope>
    <source>
        <strain evidence="7 8">DSM 17099</strain>
    </source>
</reference>
<evidence type="ECO:0000313" key="8">
    <source>
        <dbReference type="Proteomes" id="UP000256941"/>
    </source>
</evidence>
<dbReference type="Gene3D" id="3.40.605.10">
    <property type="entry name" value="Aldehyde Dehydrogenase, Chain A, domain 1"/>
    <property type="match status" value="1"/>
</dbReference>
<feature type="domain" description="Aldehyde dehydrogenase" evidence="6">
    <location>
        <begin position="36"/>
        <end position="497"/>
    </location>
</feature>
<evidence type="ECO:0000313" key="7">
    <source>
        <dbReference type="EMBL" id="REF68711.1"/>
    </source>
</evidence>
<evidence type="ECO:0000259" key="6">
    <source>
        <dbReference type="Pfam" id="PF00171"/>
    </source>
</evidence>
<evidence type="ECO:0000256" key="3">
    <source>
        <dbReference type="ARBA" id="ARBA00023097"/>
    </source>
</evidence>
<comment type="caution">
    <text evidence="7">The sequence shown here is derived from an EMBL/GenBank/DDBJ whole genome shotgun (WGS) entry which is preliminary data.</text>
</comment>
<dbReference type="Gene3D" id="3.40.309.10">
    <property type="entry name" value="Aldehyde Dehydrogenase, Chain A, domain 2"/>
    <property type="match status" value="1"/>
</dbReference>
<dbReference type="FunFam" id="3.40.605.10:FF:000007">
    <property type="entry name" value="NAD/NADP-dependent betaine aldehyde dehydrogenase"/>
    <property type="match status" value="1"/>
</dbReference>
<evidence type="ECO:0000256" key="4">
    <source>
        <dbReference type="PROSITE-ProRule" id="PRU10007"/>
    </source>
</evidence>
<dbReference type="InterPro" id="IPR029510">
    <property type="entry name" value="Ald_DH_CS_GLU"/>
</dbReference>
<dbReference type="FunFam" id="3.40.309.10:FF:000012">
    <property type="entry name" value="Betaine aldehyde dehydrogenase"/>
    <property type="match status" value="1"/>
</dbReference>
<dbReference type="PANTHER" id="PTHR11699">
    <property type="entry name" value="ALDEHYDE DEHYDROGENASE-RELATED"/>
    <property type="match status" value="1"/>
</dbReference>
<dbReference type="PROSITE" id="PS00687">
    <property type="entry name" value="ALDEHYDE_DEHYDR_GLU"/>
    <property type="match status" value="1"/>
</dbReference>
<dbReference type="InterPro" id="IPR016162">
    <property type="entry name" value="Ald_DH_N"/>
</dbReference>
<feature type="active site" evidence="4">
    <location>
        <position position="274"/>
    </location>
</feature>
<evidence type="ECO:0000256" key="1">
    <source>
        <dbReference type="ARBA" id="ARBA00009986"/>
    </source>
</evidence>
<comment type="similarity">
    <text evidence="1 5">Belongs to the aldehyde dehydrogenase family.</text>
</comment>
<dbReference type="AlphaFoldDB" id="A0A3D9XGG3"/>
<keyword evidence="3" id="KW-0558">Oxidation</keyword>
<proteinExistence type="inferred from homology"/>